<proteinExistence type="predicted"/>
<sequence length="388" mass="44994">MRKKIAFVVQRYGLEVNGGSELSCRLIAERLSKEYDVEILTTKALDYVTWANHYDSNEEYINNVNVKRFPTDQPRDTKQFSKINERVLTNPRNVYDELEWMKSQGPVSFALLEYLREHHGRYHKVIFFTYLYFTTFFGLSQAAEKSIFVPTAHDEPYIYFSIFKGLFHLPRSIVYLTEEEKNFVHKTFGNEYIPYEVAGIGVDVPDVDINTESVLQKFKLPDSFILYAGRIDESKGCGELFDFYLRYKQKHKNAPTLVMIGKPVMEIPKDDGILPLGFVTDEEKFALMQASKLLIMPSKYESLSMVVLESLYFQTPVLVNGHSDVLVGHCNRGNAGLYYTDFEEFESCLDLLMNNGNLCKELGVNGKRYVDEKYDWKVILNKFKVLID</sequence>
<evidence type="ECO:0000313" key="2">
    <source>
        <dbReference type="EMBL" id="PZD96386.1"/>
    </source>
</evidence>
<gene>
    <name evidence="2" type="ORF">DNH61_07695</name>
</gene>
<feature type="domain" description="Glycosyl transferase family 1" evidence="1">
    <location>
        <begin position="219"/>
        <end position="368"/>
    </location>
</feature>
<dbReference type="Proteomes" id="UP000249522">
    <property type="component" value="Unassembled WGS sequence"/>
</dbReference>
<dbReference type="OrthoDB" id="502646at2"/>
<keyword evidence="3" id="KW-1185">Reference proteome</keyword>
<accession>A0A2W1LAZ4</accession>
<evidence type="ECO:0000313" key="3">
    <source>
        <dbReference type="Proteomes" id="UP000249522"/>
    </source>
</evidence>
<dbReference type="Pfam" id="PF00534">
    <property type="entry name" value="Glycos_transf_1"/>
    <property type="match status" value="1"/>
</dbReference>
<dbReference type="PANTHER" id="PTHR46401:SF8">
    <property type="entry name" value="BLL6006 PROTEIN"/>
    <property type="match status" value="1"/>
</dbReference>
<protein>
    <submittedName>
        <fullName evidence="2">Glycosyltransferase family 1 protein</fullName>
    </submittedName>
</protein>
<name>A0A2W1LAZ4_9BACL</name>
<dbReference type="GO" id="GO:0016757">
    <property type="term" value="F:glycosyltransferase activity"/>
    <property type="evidence" value="ECO:0007669"/>
    <property type="project" value="InterPro"/>
</dbReference>
<dbReference type="InterPro" id="IPR001296">
    <property type="entry name" value="Glyco_trans_1"/>
</dbReference>
<dbReference type="AlphaFoldDB" id="A0A2W1LAZ4"/>
<dbReference type="EMBL" id="QKRB01000038">
    <property type="protein sequence ID" value="PZD96386.1"/>
    <property type="molecule type" value="Genomic_DNA"/>
</dbReference>
<keyword evidence="2" id="KW-0808">Transferase</keyword>
<evidence type="ECO:0000259" key="1">
    <source>
        <dbReference type="Pfam" id="PF00534"/>
    </source>
</evidence>
<dbReference type="CDD" id="cd03801">
    <property type="entry name" value="GT4_PimA-like"/>
    <property type="match status" value="1"/>
</dbReference>
<organism evidence="2 3">
    <name type="scientific">Paenibacillus sambharensis</name>
    <dbReference type="NCBI Taxonomy" id="1803190"/>
    <lineage>
        <taxon>Bacteria</taxon>
        <taxon>Bacillati</taxon>
        <taxon>Bacillota</taxon>
        <taxon>Bacilli</taxon>
        <taxon>Bacillales</taxon>
        <taxon>Paenibacillaceae</taxon>
        <taxon>Paenibacillus</taxon>
    </lineage>
</organism>
<dbReference type="Gene3D" id="3.40.50.2000">
    <property type="entry name" value="Glycogen Phosphorylase B"/>
    <property type="match status" value="1"/>
</dbReference>
<dbReference type="SUPFAM" id="SSF53756">
    <property type="entry name" value="UDP-Glycosyltransferase/glycogen phosphorylase"/>
    <property type="match status" value="1"/>
</dbReference>
<reference evidence="2 3" key="1">
    <citation type="submission" date="2018-06" db="EMBL/GenBank/DDBJ databases">
        <title>Paenibacillus imtechensis sp. nov.</title>
        <authorList>
            <person name="Pinnaka A.K."/>
            <person name="Singh H."/>
            <person name="Kaur M."/>
        </authorList>
    </citation>
    <scope>NUCLEOTIDE SEQUENCE [LARGE SCALE GENOMIC DNA]</scope>
    <source>
        <strain evidence="2 3">SMB1</strain>
    </source>
</reference>
<dbReference type="PANTHER" id="PTHR46401">
    <property type="entry name" value="GLYCOSYLTRANSFERASE WBBK-RELATED"/>
    <property type="match status" value="1"/>
</dbReference>
<dbReference type="RefSeq" id="WP_111146080.1">
    <property type="nucleotide sequence ID" value="NZ_QKRB01000038.1"/>
</dbReference>
<comment type="caution">
    <text evidence="2">The sequence shown here is derived from an EMBL/GenBank/DDBJ whole genome shotgun (WGS) entry which is preliminary data.</text>
</comment>